<evidence type="ECO:0000313" key="5">
    <source>
        <dbReference type="Proteomes" id="UP000572817"/>
    </source>
</evidence>
<accession>A0A8H4NCU3</accession>
<dbReference type="Proteomes" id="UP000572817">
    <property type="component" value="Unassembled WGS sequence"/>
</dbReference>
<keyword evidence="1" id="KW-0819">tRNA processing</keyword>
<evidence type="ECO:0000256" key="1">
    <source>
        <dbReference type="ARBA" id="ARBA00022694"/>
    </source>
</evidence>
<gene>
    <name evidence="4" type="ORF">GTA08_BOTSDO00169</name>
</gene>
<dbReference type="GO" id="GO:0052717">
    <property type="term" value="F:tRNA-specific adenosine-34 deaminase activity"/>
    <property type="evidence" value="ECO:0007669"/>
    <property type="project" value="TreeGrafter"/>
</dbReference>
<dbReference type="PROSITE" id="PS51747">
    <property type="entry name" value="CYT_DCMP_DEAMINASES_2"/>
    <property type="match status" value="1"/>
</dbReference>
<name>A0A8H4NCU3_9PEZI</name>
<dbReference type="OrthoDB" id="3180714at2759"/>
<dbReference type="PANTHER" id="PTHR11079:SF156">
    <property type="entry name" value="INACTIVE TRNA-SPECIFIC ADENOSINE DEAMINASE-LIKE PROTEIN 3-RELATED"/>
    <property type="match status" value="1"/>
</dbReference>
<reference evidence="4" key="1">
    <citation type="submission" date="2020-04" db="EMBL/GenBank/DDBJ databases">
        <title>Genome Assembly and Annotation of Botryosphaeria dothidea sdau 11-99, a Latent Pathogen of Apple Fruit Ring Rot in China.</title>
        <authorList>
            <person name="Yu C."/>
            <person name="Diao Y."/>
            <person name="Lu Q."/>
            <person name="Zhao J."/>
            <person name="Cui S."/>
            <person name="Peng C."/>
            <person name="He B."/>
            <person name="Liu H."/>
        </authorList>
    </citation>
    <scope>NUCLEOTIDE SEQUENCE [LARGE SCALE GENOMIC DNA]</scope>
    <source>
        <strain evidence="4">Sdau11-99</strain>
    </source>
</reference>
<dbReference type="EMBL" id="WWBZ02000001">
    <property type="protein sequence ID" value="KAF4314336.1"/>
    <property type="molecule type" value="Genomic_DNA"/>
</dbReference>
<evidence type="ECO:0000256" key="2">
    <source>
        <dbReference type="ARBA" id="ARBA00038160"/>
    </source>
</evidence>
<comment type="similarity">
    <text evidence="2">Belongs to the cytidine and deoxycytidylate deaminase family. ADAT3 subfamily.</text>
</comment>
<dbReference type="SUPFAM" id="SSF53927">
    <property type="entry name" value="Cytidine deaminase-like"/>
    <property type="match status" value="1"/>
</dbReference>
<comment type="caution">
    <text evidence="4">The sequence shown here is derived from an EMBL/GenBank/DDBJ whole genome shotgun (WGS) entry which is preliminary data.</text>
</comment>
<dbReference type="GO" id="GO:0005737">
    <property type="term" value="C:cytoplasm"/>
    <property type="evidence" value="ECO:0007669"/>
    <property type="project" value="TreeGrafter"/>
</dbReference>
<evidence type="ECO:0000259" key="3">
    <source>
        <dbReference type="PROSITE" id="PS51747"/>
    </source>
</evidence>
<feature type="domain" description="CMP/dCMP-type deaminase" evidence="3">
    <location>
        <begin position="200"/>
        <end position="376"/>
    </location>
</feature>
<dbReference type="GO" id="GO:0008033">
    <property type="term" value="P:tRNA processing"/>
    <property type="evidence" value="ECO:0007669"/>
    <property type="project" value="UniProtKB-KW"/>
</dbReference>
<dbReference type="GO" id="GO:0005634">
    <property type="term" value="C:nucleus"/>
    <property type="evidence" value="ECO:0007669"/>
    <property type="project" value="TreeGrafter"/>
</dbReference>
<dbReference type="AlphaFoldDB" id="A0A8H4NCU3"/>
<proteinExistence type="inferred from homology"/>
<evidence type="ECO:0000313" key="4">
    <source>
        <dbReference type="EMBL" id="KAF4314336.1"/>
    </source>
</evidence>
<dbReference type="Pfam" id="PF00383">
    <property type="entry name" value="dCMP_cyt_deam_1"/>
    <property type="match status" value="1"/>
</dbReference>
<dbReference type="InterPro" id="IPR002125">
    <property type="entry name" value="CMP_dCMP_dom"/>
</dbReference>
<keyword evidence="5" id="KW-1185">Reference proteome</keyword>
<protein>
    <submittedName>
        <fullName evidence="4">tRNA-specific adenosine-34 deaminase subunit tad3</fullName>
    </submittedName>
</protein>
<organism evidence="4 5">
    <name type="scientific">Botryosphaeria dothidea</name>
    <dbReference type="NCBI Taxonomy" id="55169"/>
    <lineage>
        <taxon>Eukaryota</taxon>
        <taxon>Fungi</taxon>
        <taxon>Dikarya</taxon>
        <taxon>Ascomycota</taxon>
        <taxon>Pezizomycotina</taxon>
        <taxon>Dothideomycetes</taxon>
        <taxon>Dothideomycetes incertae sedis</taxon>
        <taxon>Botryosphaeriales</taxon>
        <taxon>Botryosphaeriaceae</taxon>
        <taxon>Botryosphaeria</taxon>
    </lineage>
</organism>
<dbReference type="PANTHER" id="PTHR11079">
    <property type="entry name" value="CYTOSINE DEAMINASE FAMILY MEMBER"/>
    <property type="match status" value="1"/>
</dbReference>
<dbReference type="InterPro" id="IPR016193">
    <property type="entry name" value="Cytidine_deaminase-like"/>
</dbReference>
<dbReference type="Gene3D" id="3.40.140.10">
    <property type="entry name" value="Cytidine Deaminase, domain 2"/>
    <property type="match status" value="1"/>
</dbReference>
<sequence>MSTQQSADGNSHDALVQSLGITPLKGRLESLKTKGEIRASNELITVHVLELPARSANAVLTTLRTALPTHSQSVDIQHLRRVIKPSFLPAPALALIDPHRVAAPPALGETRLLLVCPTTQIAAAELEALLEGVPPFKDEGDVGRAFPLKVHSLPVPALAPTSAPQADAWTRTYWPVAYKHTNPFGPHPALVSRAAAEVDGLAGTWLAVAEEAARQSVERGMGVGVGAVVVERRLDANGRAVQEGRCVAVAGDGRACAGGVMAHAAMRAIGMVGLKRLRLEEMAGKSETDSGEGEGKPSRACCDPVEAVFATGPRTEVEERLFERDDNLAPNGYLCVDLEIYLTHEPCVMCAMAILHSRFNRAVFARRMPRSGGLTADEHGIGHGLFWRPAELNWKFLTWEFVKEEDDSEKEGPLVVDEGLNA</sequence>